<evidence type="ECO:0000256" key="1">
    <source>
        <dbReference type="ARBA" id="ARBA00004123"/>
    </source>
</evidence>
<dbReference type="GO" id="GO:0015031">
    <property type="term" value="P:protein transport"/>
    <property type="evidence" value="ECO:0007669"/>
    <property type="project" value="UniProtKB-KW"/>
</dbReference>
<dbReference type="GO" id="GO:0051028">
    <property type="term" value="P:mRNA transport"/>
    <property type="evidence" value="ECO:0007669"/>
    <property type="project" value="UniProtKB-KW"/>
</dbReference>
<dbReference type="GO" id="GO:0005634">
    <property type="term" value="C:nucleus"/>
    <property type="evidence" value="ECO:0007669"/>
    <property type="project" value="UniProtKB-SubCell"/>
</dbReference>
<dbReference type="PANTHER" id="PTHR11886">
    <property type="entry name" value="DYNEIN LIGHT CHAIN"/>
    <property type="match status" value="1"/>
</dbReference>
<proteinExistence type="predicted"/>
<evidence type="ECO:0000256" key="2">
    <source>
        <dbReference type="ARBA" id="ARBA00004245"/>
    </source>
</evidence>
<dbReference type="InterPro" id="IPR037177">
    <property type="entry name" value="DLC_sf"/>
</dbReference>
<dbReference type="InterPro" id="IPR001372">
    <property type="entry name" value="Dynein_light_chain_typ-1/2"/>
</dbReference>
<feature type="transmembrane region" description="Helical" evidence="11">
    <location>
        <begin position="223"/>
        <end position="242"/>
    </location>
</feature>
<keyword evidence="7" id="KW-0509">mRNA transport</keyword>
<dbReference type="SUPFAM" id="SSF54648">
    <property type="entry name" value="DLC"/>
    <property type="match status" value="2"/>
</dbReference>
<keyword evidence="6" id="KW-0493">Microtubule</keyword>
<dbReference type="EMBL" id="CCYD01002532">
    <property type="protein sequence ID" value="CEG47388.1"/>
    <property type="molecule type" value="Genomic_DNA"/>
</dbReference>
<keyword evidence="5" id="KW-0963">Cytoplasm</keyword>
<evidence type="ECO:0000256" key="9">
    <source>
        <dbReference type="ARBA" id="ARBA00023212"/>
    </source>
</evidence>
<organism evidence="12 13">
    <name type="scientific">Plasmopara halstedii</name>
    <name type="common">Downy mildew of sunflower</name>
    <dbReference type="NCBI Taxonomy" id="4781"/>
    <lineage>
        <taxon>Eukaryota</taxon>
        <taxon>Sar</taxon>
        <taxon>Stramenopiles</taxon>
        <taxon>Oomycota</taxon>
        <taxon>Peronosporomycetes</taxon>
        <taxon>Peronosporales</taxon>
        <taxon>Peronosporaceae</taxon>
        <taxon>Plasmopara</taxon>
    </lineage>
</organism>
<keyword evidence="11" id="KW-1133">Transmembrane helix</keyword>
<dbReference type="GeneID" id="36399321"/>
<evidence type="ECO:0000313" key="12">
    <source>
        <dbReference type="EMBL" id="CEG47388.1"/>
    </source>
</evidence>
<dbReference type="OrthoDB" id="92719at2759"/>
<keyword evidence="9" id="KW-0206">Cytoskeleton</keyword>
<evidence type="ECO:0000256" key="5">
    <source>
        <dbReference type="ARBA" id="ARBA00022490"/>
    </source>
</evidence>
<keyword evidence="4" id="KW-0813">Transport</keyword>
<keyword evidence="10" id="KW-0539">Nucleus</keyword>
<accession>A0A0P1B056</accession>
<keyword evidence="11" id="KW-0472">Membrane</keyword>
<evidence type="ECO:0000256" key="3">
    <source>
        <dbReference type="ARBA" id="ARBA00015062"/>
    </source>
</evidence>
<keyword evidence="8" id="KW-0653">Protein transport</keyword>
<feature type="transmembrane region" description="Helical" evidence="11">
    <location>
        <begin position="286"/>
        <end position="309"/>
    </location>
</feature>
<dbReference type="SMART" id="SM01375">
    <property type="entry name" value="Dynein_light"/>
    <property type="match status" value="2"/>
</dbReference>
<evidence type="ECO:0000256" key="7">
    <source>
        <dbReference type="ARBA" id="ARBA00022816"/>
    </source>
</evidence>
<sequence>MVFCKANFLVSKTPVASVALQAAAKQAVNDVAKRTTGIRNFAAALQSQAELSLGLGWHIIVGNDFAVDLRYRKGACVLLFSNTSKMKVMLYRTTSSLKSTIENEHKVFLEASDQVSIKKKSMIYECSMEDEMRNLVLDKTWRLYNYYKGIEDNEAKIAQALKHSLTFKYGPTWQVVVSSSHELCCLPITDKGTHADFTLEKLRVVVYRHAGTELDRQIDMTLFAKRVAFVLAIICLLLYGFMSLNPSTMVEKCKGNSSVMEASLIDGMSLPEGCTKEDIKRATDYAWWKTAAIVGISGFTMLASIIRMYSKTLTPKYKRS</sequence>
<name>A0A0P1B056_PLAHL</name>
<dbReference type="RefSeq" id="XP_024583757.1">
    <property type="nucleotide sequence ID" value="XM_024718350.1"/>
</dbReference>
<evidence type="ECO:0000256" key="8">
    <source>
        <dbReference type="ARBA" id="ARBA00022927"/>
    </source>
</evidence>
<dbReference type="Pfam" id="PF01221">
    <property type="entry name" value="Dynein_light"/>
    <property type="match status" value="2"/>
</dbReference>
<evidence type="ECO:0000256" key="6">
    <source>
        <dbReference type="ARBA" id="ARBA00022701"/>
    </source>
</evidence>
<protein>
    <recommendedName>
        <fullName evidence="3">Dynein light chain 1, cytoplasmic</fullName>
    </recommendedName>
</protein>
<dbReference type="PANTHER" id="PTHR11886:SF35">
    <property type="entry name" value="DYNEIN LIGHT CHAIN"/>
    <property type="match status" value="1"/>
</dbReference>
<dbReference type="GO" id="GO:0005868">
    <property type="term" value="C:cytoplasmic dynein complex"/>
    <property type="evidence" value="ECO:0007669"/>
    <property type="project" value="TreeGrafter"/>
</dbReference>
<dbReference type="AlphaFoldDB" id="A0A0P1B056"/>
<dbReference type="GO" id="GO:0007017">
    <property type="term" value="P:microtubule-based process"/>
    <property type="evidence" value="ECO:0007669"/>
    <property type="project" value="InterPro"/>
</dbReference>
<dbReference type="OMA" id="ANDHAWW"/>
<dbReference type="Proteomes" id="UP000054928">
    <property type="component" value="Unassembled WGS sequence"/>
</dbReference>
<dbReference type="GO" id="GO:0005874">
    <property type="term" value="C:microtubule"/>
    <property type="evidence" value="ECO:0007669"/>
    <property type="project" value="UniProtKB-KW"/>
</dbReference>
<evidence type="ECO:0000256" key="4">
    <source>
        <dbReference type="ARBA" id="ARBA00022448"/>
    </source>
</evidence>
<dbReference type="CDD" id="cd21450">
    <property type="entry name" value="DLC-like_DYNLL1-like"/>
    <property type="match status" value="1"/>
</dbReference>
<evidence type="ECO:0000313" key="13">
    <source>
        <dbReference type="Proteomes" id="UP000054928"/>
    </source>
</evidence>
<evidence type="ECO:0000256" key="10">
    <source>
        <dbReference type="ARBA" id="ARBA00023242"/>
    </source>
</evidence>
<keyword evidence="11" id="KW-0812">Transmembrane</keyword>
<dbReference type="GO" id="GO:0045505">
    <property type="term" value="F:dynein intermediate chain binding"/>
    <property type="evidence" value="ECO:0007669"/>
    <property type="project" value="TreeGrafter"/>
</dbReference>
<keyword evidence="13" id="KW-1185">Reference proteome</keyword>
<reference evidence="13" key="1">
    <citation type="submission" date="2014-09" db="EMBL/GenBank/DDBJ databases">
        <authorList>
            <person name="Sharma Rahul"/>
            <person name="Thines Marco"/>
        </authorList>
    </citation>
    <scope>NUCLEOTIDE SEQUENCE [LARGE SCALE GENOMIC DNA]</scope>
</reference>
<comment type="subcellular location">
    <subcellularLocation>
        <location evidence="2">Cytoplasm</location>
        <location evidence="2">Cytoskeleton</location>
    </subcellularLocation>
    <subcellularLocation>
        <location evidence="1">Nucleus</location>
    </subcellularLocation>
</comment>
<dbReference type="FunFam" id="3.30.740.10:FF:000005">
    <property type="entry name" value="Dynein light chain"/>
    <property type="match status" value="1"/>
</dbReference>
<evidence type="ECO:0000256" key="11">
    <source>
        <dbReference type="SAM" id="Phobius"/>
    </source>
</evidence>
<dbReference type="Gene3D" id="3.30.740.10">
    <property type="entry name" value="Protein Inhibitor Of Neuronal Nitric Oxide Synthase"/>
    <property type="match status" value="2"/>
</dbReference>